<feature type="region of interest" description="Disordered" evidence="4">
    <location>
        <begin position="104"/>
        <end position="146"/>
    </location>
</feature>
<dbReference type="Pfam" id="PF01393">
    <property type="entry name" value="Chromo_shadow"/>
    <property type="match status" value="1"/>
</dbReference>
<dbReference type="Proteomes" id="UP001337655">
    <property type="component" value="Unassembled WGS sequence"/>
</dbReference>
<sequence length="342" mass="37912">MLRRLVTGAGGVQASGGVGRSRYVFFVCDLSLPLFKNSRYQIAFERTDHQLRRAFELTPQTPTSTSTNHSIDQPLTFYDTPLTPLLQWRTACDLYKRKLTSTTAPISDDESDGPDAIPAKGKIPTKADVAAAEEEEEDDDEEDADGEEYKVERILGHKHMKGVLHYRIKWLGYDDEADQTWEPIEHLDNAMGIVAEYHDTIGGPPASSSQKKGGKRSASAANLDSPAVKPSAKKKGRQSETNGVTTAKLPEGSWESHVLRVHTVLEESKPSTKPAKGTKDIRTLLGLIEWNDGTKTQHPLAVLRRKCPQKMLDYYEQHLVFRPTTATDDEDADAAVVKGEDL</sequence>
<dbReference type="Gene3D" id="2.40.50.40">
    <property type="match status" value="2"/>
</dbReference>
<organism evidence="6 7">
    <name type="scientific">Saxophila tyrrhenica</name>
    <dbReference type="NCBI Taxonomy" id="1690608"/>
    <lineage>
        <taxon>Eukaryota</taxon>
        <taxon>Fungi</taxon>
        <taxon>Dikarya</taxon>
        <taxon>Ascomycota</taxon>
        <taxon>Pezizomycotina</taxon>
        <taxon>Dothideomycetes</taxon>
        <taxon>Dothideomycetidae</taxon>
        <taxon>Mycosphaerellales</taxon>
        <taxon>Extremaceae</taxon>
        <taxon>Saxophila</taxon>
    </lineage>
</organism>
<evidence type="ECO:0000256" key="1">
    <source>
        <dbReference type="ARBA" id="ARBA00004123"/>
    </source>
</evidence>
<dbReference type="CDD" id="cd00024">
    <property type="entry name" value="CD_CSD"/>
    <property type="match status" value="1"/>
</dbReference>
<comment type="subunit">
    <text evidence="2">Component of the NuA4 histone acetyltransferase complex.</text>
</comment>
<evidence type="ECO:0000256" key="3">
    <source>
        <dbReference type="ARBA" id="ARBA00023242"/>
    </source>
</evidence>
<dbReference type="SMART" id="SM00300">
    <property type="entry name" value="ChSh"/>
    <property type="match status" value="1"/>
</dbReference>
<dbReference type="AlphaFoldDB" id="A0AAV9P3B6"/>
<dbReference type="InterPro" id="IPR023779">
    <property type="entry name" value="Chromodomain_CS"/>
</dbReference>
<evidence type="ECO:0000259" key="5">
    <source>
        <dbReference type="PROSITE" id="PS50013"/>
    </source>
</evidence>
<gene>
    <name evidence="6" type="ORF">LTR77_007694</name>
</gene>
<dbReference type="GO" id="GO:0000792">
    <property type="term" value="C:heterochromatin"/>
    <property type="evidence" value="ECO:0007669"/>
    <property type="project" value="UniProtKB-ARBA"/>
</dbReference>
<dbReference type="EMBL" id="JAVRRT010000012">
    <property type="protein sequence ID" value="KAK5166965.1"/>
    <property type="molecule type" value="Genomic_DNA"/>
</dbReference>
<dbReference type="InterPro" id="IPR008251">
    <property type="entry name" value="Chromo_shadow_dom"/>
</dbReference>
<evidence type="ECO:0000256" key="4">
    <source>
        <dbReference type="SAM" id="MobiDB-lite"/>
    </source>
</evidence>
<comment type="subcellular location">
    <subcellularLocation>
        <location evidence="1">Nucleus</location>
    </subcellularLocation>
</comment>
<dbReference type="RefSeq" id="XP_064656773.1">
    <property type="nucleotide sequence ID" value="XM_064804931.1"/>
</dbReference>
<dbReference type="InterPro" id="IPR051219">
    <property type="entry name" value="Heterochromatin_chromo-domain"/>
</dbReference>
<dbReference type="Pfam" id="PF00385">
    <property type="entry name" value="Chromo"/>
    <property type="match status" value="1"/>
</dbReference>
<dbReference type="SUPFAM" id="SSF54160">
    <property type="entry name" value="Chromo domain-like"/>
    <property type="match status" value="2"/>
</dbReference>
<evidence type="ECO:0000256" key="2">
    <source>
        <dbReference type="ARBA" id="ARBA00011353"/>
    </source>
</evidence>
<dbReference type="GO" id="GO:0006338">
    <property type="term" value="P:chromatin remodeling"/>
    <property type="evidence" value="ECO:0007669"/>
    <property type="project" value="UniProtKB-ARBA"/>
</dbReference>
<evidence type="ECO:0000313" key="7">
    <source>
        <dbReference type="Proteomes" id="UP001337655"/>
    </source>
</evidence>
<feature type="domain" description="Chromo" evidence="5">
    <location>
        <begin position="149"/>
        <end position="199"/>
    </location>
</feature>
<dbReference type="InterPro" id="IPR023780">
    <property type="entry name" value="Chromo_domain"/>
</dbReference>
<dbReference type="SMART" id="SM00298">
    <property type="entry name" value="CHROMO"/>
    <property type="match status" value="1"/>
</dbReference>
<feature type="compositionally biased region" description="Acidic residues" evidence="4">
    <location>
        <begin position="131"/>
        <end position="146"/>
    </location>
</feature>
<proteinExistence type="predicted"/>
<evidence type="ECO:0000313" key="6">
    <source>
        <dbReference type="EMBL" id="KAK5166965.1"/>
    </source>
</evidence>
<keyword evidence="7" id="KW-1185">Reference proteome</keyword>
<dbReference type="PROSITE" id="PS50013">
    <property type="entry name" value="CHROMO_2"/>
    <property type="match status" value="1"/>
</dbReference>
<dbReference type="PANTHER" id="PTHR22812">
    <property type="entry name" value="CHROMOBOX PROTEIN"/>
    <property type="match status" value="1"/>
</dbReference>
<accession>A0AAV9P3B6</accession>
<reference evidence="6 7" key="1">
    <citation type="submission" date="2023-08" db="EMBL/GenBank/DDBJ databases">
        <title>Black Yeasts Isolated from many extreme environments.</title>
        <authorList>
            <person name="Coleine C."/>
            <person name="Stajich J.E."/>
            <person name="Selbmann L."/>
        </authorList>
    </citation>
    <scope>NUCLEOTIDE SEQUENCE [LARGE SCALE GENOMIC DNA]</scope>
    <source>
        <strain evidence="6 7">CCFEE 5935</strain>
    </source>
</reference>
<name>A0AAV9P3B6_9PEZI</name>
<dbReference type="GeneID" id="89929030"/>
<comment type="caution">
    <text evidence="6">The sequence shown here is derived from an EMBL/GenBank/DDBJ whole genome shotgun (WGS) entry which is preliminary data.</text>
</comment>
<dbReference type="PROSITE" id="PS00598">
    <property type="entry name" value="CHROMO_1"/>
    <property type="match status" value="1"/>
</dbReference>
<dbReference type="InterPro" id="IPR000953">
    <property type="entry name" value="Chromo/chromo_shadow_dom"/>
</dbReference>
<keyword evidence="3" id="KW-0539">Nucleus</keyword>
<dbReference type="GO" id="GO:0005634">
    <property type="term" value="C:nucleus"/>
    <property type="evidence" value="ECO:0007669"/>
    <property type="project" value="UniProtKB-SubCell"/>
</dbReference>
<feature type="region of interest" description="Disordered" evidence="4">
    <location>
        <begin position="198"/>
        <end position="251"/>
    </location>
</feature>
<protein>
    <recommendedName>
        <fullName evidence="5">Chromo domain-containing protein</fullName>
    </recommendedName>
</protein>
<dbReference type="InterPro" id="IPR016197">
    <property type="entry name" value="Chromo-like_dom_sf"/>
</dbReference>